<evidence type="ECO:0008006" key="2">
    <source>
        <dbReference type="Google" id="ProtNLM"/>
    </source>
</evidence>
<dbReference type="EMBL" id="MK072329">
    <property type="protein sequence ID" value="AYV81960.1"/>
    <property type="molecule type" value="Genomic_DNA"/>
</dbReference>
<reference evidence="1" key="1">
    <citation type="submission" date="2018-10" db="EMBL/GenBank/DDBJ databases">
        <title>Hidden diversity of soil giant viruses.</title>
        <authorList>
            <person name="Schulz F."/>
            <person name="Alteio L."/>
            <person name="Goudeau D."/>
            <person name="Ryan E.M."/>
            <person name="Malmstrom R.R."/>
            <person name="Blanchard J."/>
            <person name="Woyke T."/>
        </authorList>
    </citation>
    <scope>NUCLEOTIDE SEQUENCE</scope>
    <source>
        <strain evidence="1">HAV1</strain>
    </source>
</reference>
<dbReference type="InterPro" id="IPR027417">
    <property type="entry name" value="P-loop_NTPase"/>
</dbReference>
<dbReference type="SUPFAM" id="SSF52540">
    <property type="entry name" value="P-loop containing nucleoside triphosphate hydrolases"/>
    <property type="match status" value="1"/>
</dbReference>
<feature type="non-terminal residue" evidence="1">
    <location>
        <position position="367"/>
    </location>
</feature>
<protein>
    <recommendedName>
        <fullName evidence="2">AAA family ATPase</fullName>
    </recommendedName>
</protein>
<gene>
    <name evidence="1" type="ORF">Harvfovirus87_1</name>
</gene>
<dbReference type="PANTHER" id="PTHR23070">
    <property type="entry name" value="BCS1 AAA-TYPE ATPASE"/>
    <property type="match status" value="1"/>
</dbReference>
<proteinExistence type="predicted"/>
<sequence>MSIANALQPVAYGNENAMLELMKMSMITNMLGKLDTADNSLVDIFIKLIIVLIINSSMKIISDLIMKFKSKVITLFEKKEPQLTDFKYKVSIDCMTYKRLMYIYMYTNKKIFDEPYKIILMRSKMSDTYTLKEPLGGVEQNIFLIDSAQFIKFKKIRYNEYIYYYNGDNGIKQLMCNTSNRDLMNFLNEIHTEYHKTECVYKPTCWLGELEFKLHTQITFDNIFFEQKTEVMNILTKFKDGDWYKEKSLPHHLGLLLTGEPGTSKTSFIKALSSFVKRDIYVLDCLTLKTKSSFAEALKYYDDHILIMEDFDRIPCVLELMGSPLESKDVIDQEELINKIYDAYLNCQDKDEKKKLLQKYESEKNKP</sequence>
<organism evidence="1">
    <name type="scientific">Harvfovirus sp</name>
    <dbReference type="NCBI Taxonomy" id="2487768"/>
    <lineage>
        <taxon>Viruses</taxon>
        <taxon>Varidnaviria</taxon>
        <taxon>Bamfordvirae</taxon>
        <taxon>Nucleocytoviricota</taxon>
        <taxon>Megaviricetes</taxon>
        <taxon>Imitervirales</taxon>
        <taxon>Mimiviridae</taxon>
        <taxon>Klosneuvirinae</taxon>
    </lineage>
</organism>
<evidence type="ECO:0000313" key="1">
    <source>
        <dbReference type="EMBL" id="AYV81960.1"/>
    </source>
</evidence>
<name>A0A3G5A418_9VIRU</name>
<dbReference type="InterPro" id="IPR050747">
    <property type="entry name" value="Mitochondrial_chaperone_BCS1"/>
</dbReference>
<dbReference type="Gene3D" id="3.40.50.300">
    <property type="entry name" value="P-loop containing nucleotide triphosphate hydrolases"/>
    <property type="match status" value="1"/>
</dbReference>
<accession>A0A3G5A418</accession>